<protein>
    <submittedName>
        <fullName evidence="2">Uncharacterized protein</fullName>
    </submittedName>
</protein>
<dbReference type="STRING" id="78410.A0A0P7BIK0"/>
<evidence type="ECO:0000256" key="1">
    <source>
        <dbReference type="SAM" id="MobiDB-lite"/>
    </source>
</evidence>
<dbReference type="EMBL" id="LKCW01000093">
    <property type="protein sequence ID" value="KPM39983.1"/>
    <property type="molecule type" value="Genomic_DNA"/>
</dbReference>
<sequence length="457" mass="51593">MENPPKRGNRQPRGGRGGSRAKPTAPKATGERAWGRKHMLPAGLSEPGALDDVRKAYKVYIVVQSNIIDIRCESMLRLQQALHAVNWAIHDMRLSNEHPPIHFLVQEPTNASTDDMVRVEIGSRPRFVSQQQTLESNQSAMDKHLARLAAEITSTADTLMALNKAMKMRVNFGHLDVRARNTRGRDEIPHDEFVRLLDMYSVRGGASLETKLPEVTQAEHVIRYLINPERGICNGLEEVTRSCEVTLAIQGQEIKADAMEPVGKKMQLSMVRAIRPEIWGRMNWTVVAPDMQYDWNLRVDAWDAVNVPAAFKNIPQELMLTTNNENTTDALRIPQVDTTRLKDARNQIGQLRLKSSVIIPYKMTPYVIEISVTKAWKGGIMKDKPDLTWGIELHAAHWDETINHVSGSDHRKDWGKGLEHIWPGNEPGLEPRFEEFVGTILEVQALLDAAHSNMTLM</sequence>
<organism evidence="2 3">
    <name type="scientific">Neonectria ditissima</name>
    <dbReference type="NCBI Taxonomy" id="78410"/>
    <lineage>
        <taxon>Eukaryota</taxon>
        <taxon>Fungi</taxon>
        <taxon>Dikarya</taxon>
        <taxon>Ascomycota</taxon>
        <taxon>Pezizomycotina</taxon>
        <taxon>Sordariomycetes</taxon>
        <taxon>Hypocreomycetidae</taxon>
        <taxon>Hypocreales</taxon>
        <taxon>Nectriaceae</taxon>
        <taxon>Neonectria</taxon>
    </lineage>
</organism>
<gene>
    <name evidence="2" type="ORF">AK830_g6568</name>
</gene>
<dbReference type="AlphaFoldDB" id="A0A0P7BIK0"/>
<feature type="region of interest" description="Disordered" evidence="1">
    <location>
        <begin position="1"/>
        <end position="47"/>
    </location>
</feature>
<dbReference type="Proteomes" id="UP000050424">
    <property type="component" value="Unassembled WGS sequence"/>
</dbReference>
<evidence type="ECO:0000313" key="3">
    <source>
        <dbReference type="Proteomes" id="UP000050424"/>
    </source>
</evidence>
<dbReference type="OrthoDB" id="4739136at2759"/>
<name>A0A0P7BIK0_9HYPO</name>
<reference evidence="2 3" key="1">
    <citation type="submission" date="2015-09" db="EMBL/GenBank/DDBJ databases">
        <title>Draft genome of a European isolate of the apple canker pathogen Neonectria ditissima.</title>
        <authorList>
            <person name="Gomez-Cortecero A."/>
            <person name="Harrison R.J."/>
            <person name="Armitage A.D."/>
        </authorList>
    </citation>
    <scope>NUCLEOTIDE SEQUENCE [LARGE SCALE GENOMIC DNA]</scope>
    <source>
        <strain evidence="2 3">R09/05</strain>
    </source>
</reference>
<keyword evidence="3" id="KW-1185">Reference proteome</keyword>
<comment type="caution">
    <text evidence="2">The sequence shown here is derived from an EMBL/GenBank/DDBJ whole genome shotgun (WGS) entry which is preliminary data.</text>
</comment>
<accession>A0A0P7BIK0</accession>
<evidence type="ECO:0000313" key="2">
    <source>
        <dbReference type="EMBL" id="KPM39983.1"/>
    </source>
</evidence>
<proteinExistence type="predicted"/>